<feature type="region of interest" description="Disordered" evidence="1">
    <location>
        <begin position="64"/>
        <end position="106"/>
    </location>
</feature>
<organism evidence="2 3">
    <name type="scientific">Desmophyllum pertusum</name>
    <dbReference type="NCBI Taxonomy" id="174260"/>
    <lineage>
        <taxon>Eukaryota</taxon>
        <taxon>Metazoa</taxon>
        <taxon>Cnidaria</taxon>
        <taxon>Anthozoa</taxon>
        <taxon>Hexacorallia</taxon>
        <taxon>Scleractinia</taxon>
        <taxon>Caryophylliina</taxon>
        <taxon>Caryophylliidae</taxon>
        <taxon>Desmophyllum</taxon>
    </lineage>
</organism>
<reference evidence="2" key="1">
    <citation type="submission" date="2023-01" db="EMBL/GenBank/DDBJ databases">
        <title>Genome assembly of the deep-sea coral Lophelia pertusa.</title>
        <authorList>
            <person name="Herrera S."/>
            <person name="Cordes E."/>
        </authorList>
    </citation>
    <scope>NUCLEOTIDE SEQUENCE</scope>
    <source>
        <strain evidence="2">USNM1676648</strain>
        <tissue evidence="2">Polyp</tissue>
    </source>
</reference>
<gene>
    <name evidence="2" type="ORF">OS493_008459</name>
</gene>
<keyword evidence="3" id="KW-1185">Reference proteome</keyword>
<dbReference type="EMBL" id="MU825876">
    <property type="protein sequence ID" value="KAJ7386340.1"/>
    <property type="molecule type" value="Genomic_DNA"/>
</dbReference>
<sequence>MDKAIARVTWSRGKYSDVYRTSIVDESPLKQGQKVKVLWGKTSKEYMAVVASYPLIDEIQKPPVSQEELAPRRAKAKRTLIPDSPPTPKKIPRIRKESQKKKRETERKRMYPVILFYCHIL</sequence>
<comment type="caution">
    <text evidence="2">The sequence shown here is derived from an EMBL/GenBank/DDBJ whole genome shotgun (WGS) entry which is preliminary data.</text>
</comment>
<dbReference type="AlphaFoldDB" id="A0A9X0D498"/>
<feature type="compositionally biased region" description="Basic residues" evidence="1">
    <location>
        <begin position="90"/>
        <end position="102"/>
    </location>
</feature>
<evidence type="ECO:0000256" key="1">
    <source>
        <dbReference type="SAM" id="MobiDB-lite"/>
    </source>
</evidence>
<protein>
    <submittedName>
        <fullName evidence="2">Uncharacterized protein</fullName>
    </submittedName>
</protein>
<evidence type="ECO:0000313" key="3">
    <source>
        <dbReference type="Proteomes" id="UP001163046"/>
    </source>
</evidence>
<name>A0A9X0D498_9CNID</name>
<proteinExistence type="predicted"/>
<accession>A0A9X0D498</accession>
<dbReference type="Proteomes" id="UP001163046">
    <property type="component" value="Unassembled WGS sequence"/>
</dbReference>
<evidence type="ECO:0000313" key="2">
    <source>
        <dbReference type="EMBL" id="KAJ7386340.1"/>
    </source>
</evidence>